<evidence type="ECO:0000313" key="8">
    <source>
        <dbReference type="Proteomes" id="UP000594260"/>
    </source>
</evidence>
<keyword evidence="5" id="KW-0472">Membrane</keyword>
<dbReference type="AlphaFoldDB" id="A0A7M7JGU5"/>
<feature type="disulfide bond" evidence="3">
    <location>
        <begin position="433"/>
        <end position="445"/>
    </location>
</feature>
<dbReference type="OrthoDB" id="6502547at2759"/>
<keyword evidence="2 3" id="KW-1015">Disulfide bond</keyword>
<dbReference type="InterPro" id="IPR051221">
    <property type="entry name" value="LDLR-related"/>
</dbReference>
<accession>A0A7M7JGU5</accession>
<keyword evidence="5" id="KW-0812">Transmembrane</keyword>
<dbReference type="SUPFAM" id="SSF57424">
    <property type="entry name" value="LDL receptor-like module"/>
    <property type="match status" value="4"/>
</dbReference>
<evidence type="ECO:0000313" key="7">
    <source>
        <dbReference type="EnsemblMetazoa" id="XP_022651926"/>
    </source>
</evidence>
<dbReference type="InterPro" id="IPR000884">
    <property type="entry name" value="TSP1_rpt"/>
</dbReference>
<dbReference type="GeneID" id="111246499"/>
<dbReference type="CDD" id="cd00112">
    <property type="entry name" value="LDLa"/>
    <property type="match status" value="4"/>
</dbReference>
<dbReference type="InterPro" id="IPR036383">
    <property type="entry name" value="TSP1_rpt_sf"/>
</dbReference>
<feature type="compositionally biased region" description="Polar residues" evidence="4">
    <location>
        <begin position="377"/>
        <end position="386"/>
    </location>
</feature>
<dbReference type="PROSITE" id="PS50024">
    <property type="entry name" value="SEA"/>
    <property type="match status" value="1"/>
</dbReference>
<dbReference type="GO" id="GO:0005886">
    <property type="term" value="C:plasma membrane"/>
    <property type="evidence" value="ECO:0007669"/>
    <property type="project" value="TreeGrafter"/>
</dbReference>
<dbReference type="Pfam" id="PF01390">
    <property type="entry name" value="SEA"/>
    <property type="match status" value="1"/>
</dbReference>
<dbReference type="InParanoid" id="A0A7M7JGU5"/>
<dbReference type="KEGG" id="vde:111246499"/>
<dbReference type="EnsemblMetazoa" id="XM_022796191">
    <property type="protein sequence ID" value="XP_022651926"/>
    <property type="gene ID" value="LOC111246499"/>
</dbReference>
<dbReference type="SMART" id="SM00192">
    <property type="entry name" value="LDLa"/>
    <property type="match status" value="4"/>
</dbReference>
<dbReference type="Gene3D" id="3.30.70.960">
    <property type="entry name" value="SEA domain"/>
    <property type="match status" value="1"/>
</dbReference>
<dbReference type="InterPro" id="IPR002172">
    <property type="entry name" value="LDrepeatLR_classA_rpt"/>
</dbReference>
<feature type="disulfide bond" evidence="3">
    <location>
        <begin position="440"/>
        <end position="458"/>
    </location>
</feature>
<feature type="disulfide bond" evidence="3">
    <location>
        <begin position="452"/>
        <end position="467"/>
    </location>
</feature>
<dbReference type="PROSITE" id="PS50068">
    <property type="entry name" value="LDLRA_2"/>
    <property type="match status" value="4"/>
</dbReference>
<dbReference type="SUPFAM" id="SSF82895">
    <property type="entry name" value="TSP-1 type 1 repeat"/>
    <property type="match status" value="1"/>
</dbReference>
<evidence type="ECO:0000256" key="4">
    <source>
        <dbReference type="SAM" id="MobiDB-lite"/>
    </source>
</evidence>
<reference evidence="7" key="1">
    <citation type="submission" date="2021-01" db="UniProtKB">
        <authorList>
            <consortium name="EnsemblMetazoa"/>
        </authorList>
    </citation>
    <scope>IDENTIFICATION</scope>
</reference>
<feature type="disulfide bond" evidence="3">
    <location>
        <begin position="560"/>
        <end position="578"/>
    </location>
</feature>
<dbReference type="InterPro" id="IPR036364">
    <property type="entry name" value="SEA_dom_sf"/>
</dbReference>
<dbReference type="PROSITE" id="PS50092">
    <property type="entry name" value="TSP1"/>
    <property type="match status" value="1"/>
</dbReference>
<name>A0A7M7JGU5_VARDE</name>
<dbReference type="GO" id="GO:0043235">
    <property type="term" value="C:receptor complex"/>
    <property type="evidence" value="ECO:0007669"/>
    <property type="project" value="TreeGrafter"/>
</dbReference>
<dbReference type="Proteomes" id="UP000594260">
    <property type="component" value="Unplaced"/>
</dbReference>
<evidence type="ECO:0000259" key="6">
    <source>
        <dbReference type="PROSITE" id="PS50024"/>
    </source>
</evidence>
<dbReference type="Pfam" id="PF00057">
    <property type="entry name" value="Ldl_recept_a"/>
    <property type="match status" value="4"/>
</dbReference>
<dbReference type="InterPro" id="IPR036055">
    <property type="entry name" value="LDL_receptor-like_sf"/>
</dbReference>
<dbReference type="Gene3D" id="4.10.400.10">
    <property type="entry name" value="Low-density Lipoprotein Receptor"/>
    <property type="match status" value="4"/>
</dbReference>
<evidence type="ECO:0000256" key="1">
    <source>
        <dbReference type="ARBA" id="ARBA00022536"/>
    </source>
</evidence>
<dbReference type="SUPFAM" id="SSF82671">
    <property type="entry name" value="SEA domain"/>
    <property type="match status" value="1"/>
</dbReference>
<feature type="transmembrane region" description="Helical" evidence="5">
    <location>
        <begin position="121"/>
        <end position="147"/>
    </location>
</feature>
<sequence length="587" mass="63822">MCAVKSSSMVLFDPDKRDGTMDSGQYNTQTQTKGYLQNFYHYPDIGTTKLSPQTNDRLYSVIPCHVGTGVDPSLTTMGSLGTLGGLGVQPGHPGHPHIYHTLGRPVPPVPQSKRKTRLKPILIVVCATFFVIAAISIALVASLSGIAQNQEKSSRSVTPIQTVGSSSRFHYQAPAETQDVDVESMALPPSHLQQASNVVDANFRIVNRRFTPDLHNPNAFPFKSLASELKRAMDELFYLGKLSDDYNHTQVISFREGLVVQTRLTFNRRVSLAEVSKAFYGVLRQDHGHLPTGFQVDVRSLKFSVVRQAGSMTVFPTSTSQPSAHWSAWSAWSSCTRTDQICVRSRRRTCLAQRAGDLCPGGKEVEFEECRCPPENAQPSGANKTKTPAPPPPPPSDIPKPQPPILPEAAHKSAAATATGGTGTNGDLPNESCHVDEWKCGNGQCIPDTNRCDGHTNCYDSSDERDCECAGLESGTHFRCGNATSCLPVGKRCDGVVDCWDDSDEENCLCPPDQHRCELAGTCIPRTFFCDGFADCPSGDRSDEPPNCDAFCAGDNFRQCANGRCVPKEVWCDGYDSCGDGSDEKDC</sequence>
<feature type="region of interest" description="Disordered" evidence="4">
    <location>
        <begin position="374"/>
        <end position="426"/>
    </location>
</feature>
<feature type="disulfide bond" evidence="3">
    <location>
        <begin position="493"/>
        <end position="508"/>
    </location>
</feature>
<comment type="caution">
    <text evidence="3">Lacks conserved residue(s) required for the propagation of feature annotation.</text>
</comment>
<keyword evidence="8" id="KW-1185">Reference proteome</keyword>
<organism evidence="7 8">
    <name type="scientific">Varroa destructor</name>
    <name type="common">Honeybee mite</name>
    <dbReference type="NCBI Taxonomy" id="109461"/>
    <lineage>
        <taxon>Eukaryota</taxon>
        <taxon>Metazoa</taxon>
        <taxon>Ecdysozoa</taxon>
        <taxon>Arthropoda</taxon>
        <taxon>Chelicerata</taxon>
        <taxon>Arachnida</taxon>
        <taxon>Acari</taxon>
        <taxon>Parasitiformes</taxon>
        <taxon>Mesostigmata</taxon>
        <taxon>Gamasina</taxon>
        <taxon>Dermanyssoidea</taxon>
        <taxon>Varroidae</taxon>
        <taxon>Varroa</taxon>
    </lineage>
</organism>
<keyword evidence="5" id="KW-1133">Transmembrane helix</keyword>
<feature type="compositionally biased region" description="Pro residues" evidence="4">
    <location>
        <begin position="388"/>
        <end position="406"/>
    </location>
</feature>
<evidence type="ECO:0000256" key="5">
    <source>
        <dbReference type="SAM" id="Phobius"/>
    </source>
</evidence>
<protein>
    <recommendedName>
        <fullName evidence="6">SEA domain-containing protein</fullName>
    </recommendedName>
</protein>
<dbReference type="PANTHER" id="PTHR22722">
    <property type="entry name" value="LOW-DENSITY LIPOPROTEIN RECEPTOR-RELATED PROTEIN 2-RELATED"/>
    <property type="match status" value="1"/>
</dbReference>
<feature type="domain" description="SEA" evidence="6">
    <location>
        <begin position="195"/>
        <end position="308"/>
    </location>
</feature>
<keyword evidence="1" id="KW-0245">EGF-like domain</keyword>
<proteinExistence type="predicted"/>
<evidence type="ECO:0000256" key="2">
    <source>
        <dbReference type="ARBA" id="ARBA00023157"/>
    </source>
</evidence>
<dbReference type="SMART" id="SM00209">
    <property type="entry name" value="TSP1"/>
    <property type="match status" value="1"/>
</dbReference>
<feature type="disulfide bond" evidence="3">
    <location>
        <begin position="572"/>
        <end position="587"/>
    </location>
</feature>
<dbReference type="Gene3D" id="2.20.100.10">
    <property type="entry name" value="Thrombospondin type-1 (TSP1) repeat"/>
    <property type="match status" value="1"/>
</dbReference>
<dbReference type="PRINTS" id="PR00261">
    <property type="entry name" value="LDLRECEPTOR"/>
</dbReference>
<dbReference type="RefSeq" id="XP_022651926.1">
    <property type="nucleotide sequence ID" value="XM_022796191.1"/>
</dbReference>
<evidence type="ECO:0000256" key="3">
    <source>
        <dbReference type="PROSITE-ProRule" id="PRU00124"/>
    </source>
</evidence>
<dbReference type="InterPro" id="IPR000082">
    <property type="entry name" value="SEA_dom"/>
</dbReference>